<dbReference type="GO" id="GO:0005829">
    <property type="term" value="C:cytosol"/>
    <property type="evidence" value="ECO:0007669"/>
    <property type="project" value="TreeGrafter"/>
</dbReference>
<dbReference type="InterPro" id="IPR000595">
    <property type="entry name" value="cNMP-bd_dom"/>
</dbReference>
<dbReference type="EMBL" id="JADKIO010000006">
    <property type="protein sequence ID" value="MBK9796552.1"/>
    <property type="molecule type" value="Genomic_DNA"/>
</dbReference>
<dbReference type="PROSITE" id="PS00889">
    <property type="entry name" value="CNMP_BINDING_2"/>
    <property type="match status" value="1"/>
</dbReference>
<sequence>MIDAVFLTQSPLFRNLDEMERAQILIIGDVRSYPAGEILFREGDPGDGLYLVVKGSVRISKSSPTGEEALAVLETPAFFGEMALIDNSNRAADAIVNEDSVLFFIPLPGLRSLIEAQHGIALKILYALCEVLAQRLRETNERYMSIFTIAQWGGASPDGPLPLP</sequence>
<dbReference type="Proteomes" id="UP000886657">
    <property type="component" value="Unassembled WGS sequence"/>
</dbReference>
<organism evidence="2 3">
    <name type="scientific">Candidatus Geothrix skivensis</name>
    <dbReference type="NCBI Taxonomy" id="2954439"/>
    <lineage>
        <taxon>Bacteria</taxon>
        <taxon>Pseudomonadati</taxon>
        <taxon>Acidobacteriota</taxon>
        <taxon>Holophagae</taxon>
        <taxon>Holophagales</taxon>
        <taxon>Holophagaceae</taxon>
        <taxon>Geothrix</taxon>
    </lineage>
</organism>
<accession>A0A9D7SF88</accession>
<dbReference type="InterPro" id="IPR014710">
    <property type="entry name" value="RmlC-like_jellyroll"/>
</dbReference>
<dbReference type="Gene3D" id="2.60.120.10">
    <property type="entry name" value="Jelly Rolls"/>
    <property type="match status" value="1"/>
</dbReference>
<protein>
    <submittedName>
        <fullName evidence="2">Cyclic nucleotide-binding domain-containing protein</fullName>
    </submittedName>
</protein>
<dbReference type="SMART" id="SM00100">
    <property type="entry name" value="cNMP"/>
    <property type="match status" value="1"/>
</dbReference>
<dbReference type="GO" id="GO:0003700">
    <property type="term" value="F:DNA-binding transcription factor activity"/>
    <property type="evidence" value="ECO:0007669"/>
    <property type="project" value="TreeGrafter"/>
</dbReference>
<feature type="domain" description="Cyclic nucleotide-binding" evidence="1">
    <location>
        <begin position="12"/>
        <end position="114"/>
    </location>
</feature>
<dbReference type="Pfam" id="PF00027">
    <property type="entry name" value="cNMP_binding"/>
    <property type="match status" value="1"/>
</dbReference>
<evidence type="ECO:0000313" key="2">
    <source>
        <dbReference type="EMBL" id="MBK9796552.1"/>
    </source>
</evidence>
<dbReference type="InterPro" id="IPR050397">
    <property type="entry name" value="Env_Response_Regulators"/>
</dbReference>
<evidence type="ECO:0000259" key="1">
    <source>
        <dbReference type="PROSITE" id="PS50042"/>
    </source>
</evidence>
<proteinExistence type="predicted"/>
<evidence type="ECO:0000313" key="3">
    <source>
        <dbReference type="Proteomes" id="UP000886657"/>
    </source>
</evidence>
<dbReference type="InterPro" id="IPR018490">
    <property type="entry name" value="cNMP-bd_dom_sf"/>
</dbReference>
<gene>
    <name evidence="2" type="ORF">IPP58_08625</name>
</gene>
<name>A0A9D7SF88_9BACT</name>
<dbReference type="InterPro" id="IPR018488">
    <property type="entry name" value="cNMP-bd_CS"/>
</dbReference>
<reference evidence="2" key="1">
    <citation type="submission" date="2020-10" db="EMBL/GenBank/DDBJ databases">
        <title>Connecting structure to function with the recovery of over 1000 high-quality activated sludge metagenome-assembled genomes encoding full-length rRNA genes using long-read sequencing.</title>
        <authorList>
            <person name="Singleton C.M."/>
            <person name="Petriglieri F."/>
            <person name="Kristensen J.M."/>
            <person name="Kirkegaard R.H."/>
            <person name="Michaelsen T.Y."/>
            <person name="Andersen M.H."/>
            <person name="Karst S.M."/>
            <person name="Dueholm M.S."/>
            <person name="Nielsen P.H."/>
            <person name="Albertsen M."/>
        </authorList>
    </citation>
    <scope>NUCLEOTIDE SEQUENCE</scope>
    <source>
        <strain evidence="2">Skiv_18-Q3-R9-52_MAXAC.067</strain>
    </source>
</reference>
<dbReference type="AlphaFoldDB" id="A0A9D7SF88"/>
<dbReference type="PROSITE" id="PS50042">
    <property type="entry name" value="CNMP_BINDING_3"/>
    <property type="match status" value="1"/>
</dbReference>
<dbReference type="PANTHER" id="PTHR24567:SF74">
    <property type="entry name" value="HTH-TYPE TRANSCRIPTIONAL REGULATOR ARCR"/>
    <property type="match status" value="1"/>
</dbReference>
<comment type="caution">
    <text evidence="2">The sequence shown here is derived from an EMBL/GenBank/DDBJ whole genome shotgun (WGS) entry which is preliminary data.</text>
</comment>
<dbReference type="CDD" id="cd00038">
    <property type="entry name" value="CAP_ED"/>
    <property type="match status" value="1"/>
</dbReference>
<dbReference type="SUPFAM" id="SSF51206">
    <property type="entry name" value="cAMP-binding domain-like"/>
    <property type="match status" value="1"/>
</dbReference>
<dbReference type="PANTHER" id="PTHR24567">
    <property type="entry name" value="CRP FAMILY TRANSCRIPTIONAL REGULATORY PROTEIN"/>
    <property type="match status" value="1"/>
</dbReference>